<dbReference type="Proteomes" id="UP000033352">
    <property type="component" value="Unassembled WGS sequence"/>
</dbReference>
<gene>
    <name evidence="2" type="ORF">SS37_06920</name>
</gene>
<dbReference type="Pfam" id="PF01261">
    <property type="entry name" value="AP_endonuc_2"/>
    <property type="match status" value="1"/>
</dbReference>
<evidence type="ECO:0000313" key="3">
    <source>
        <dbReference type="Proteomes" id="UP000033352"/>
    </source>
</evidence>
<dbReference type="PATRIC" id="fig|1619248.3.peg.345"/>
<dbReference type="InterPro" id="IPR013022">
    <property type="entry name" value="Xyl_isomerase-like_TIM-brl"/>
</dbReference>
<dbReference type="GeneID" id="75275199"/>
<proteinExistence type="predicted"/>
<reference evidence="2 3" key="1">
    <citation type="submission" date="2015-03" db="EMBL/GenBank/DDBJ databases">
        <authorList>
            <person name="McCorrison J."/>
            <person name="Sanka R."/>
            <person name="Adams M."/>
            <person name="Brinkac L."/>
            <person name="Nierman W."/>
            <person name="Sutton G."/>
            <person name="Nelson K."/>
            <person name="Kiedrowski L."/>
            <person name="Guerrero D."/>
            <person name="Bonomo R."/>
        </authorList>
    </citation>
    <scope>NUCLEOTIDE SEQUENCE [LARGE SCALE GENOMIC DNA]</scope>
    <source>
        <strain evidence="2 3">35699</strain>
    </source>
</reference>
<organism evidence="2 3">
    <name type="scientific">Enterobacter sichuanensis</name>
    <dbReference type="NCBI Taxonomy" id="2071710"/>
    <lineage>
        <taxon>Bacteria</taxon>
        <taxon>Pseudomonadati</taxon>
        <taxon>Pseudomonadota</taxon>
        <taxon>Gammaproteobacteria</taxon>
        <taxon>Enterobacterales</taxon>
        <taxon>Enterobacteriaceae</taxon>
        <taxon>Enterobacter</taxon>
        <taxon>Enterobacter cloacae complex</taxon>
    </lineage>
</organism>
<dbReference type="SUPFAM" id="SSF51658">
    <property type="entry name" value="Xylose isomerase-like"/>
    <property type="match status" value="1"/>
</dbReference>
<accession>A0A0F1B845</accession>
<dbReference type="RefSeq" id="WP_004350834.1">
    <property type="nucleotide sequence ID" value="NZ_JZYX01000011.1"/>
</dbReference>
<dbReference type="OrthoDB" id="9134306at2"/>
<dbReference type="EMBL" id="JZYX01000011">
    <property type="protein sequence ID" value="KJN29250.1"/>
    <property type="molecule type" value="Genomic_DNA"/>
</dbReference>
<comment type="caution">
    <text evidence="2">The sequence shown here is derived from an EMBL/GenBank/DDBJ whole genome shotgun (WGS) entry which is preliminary data.</text>
</comment>
<evidence type="ECO:0000259" key="1">
    <source>
        <dbReference type="Pfam" id="PF01261"/>
    </source>
</evidence>
<evidence type="ECO:0000313" key="2">
    <source>
        <dbReference type="EMBL" id="KJN29250.1"/>
    </source>
</evidence>
<sequence length="295" mass="32547">MLHGHKIFAWDLAFTSSAGTYAFDVQCEMLADIGYDGLTYAVWSGSRWETAKRLSTVKDRFGLEVFSVYVVIDLDQGPQHPINAGLLRMLEEMEGVKAVNLGIRTAGHGSNHRKAPDDKVLQDFLGRALEICARRGIDILLYFHLGFWMDHYSIAAQICSVVNHPNLGIVFPSYHWYGYETNAGSPTEGYQAVDPTPALMASTPFMRELTLSGATRSPLGWSRIATFEALDAGELDNFALLGLAKSFGYTGPVGYDGTLVGGNPYSTLKRSYDAMDEMLGLLTKHPGWAKRETHP</sequence>
<name>A0A0F1B845_9ENTR</name>
<dbReference type="AlphaFoldDB" id="A0A0F1B845"/>
<dbReference type="InterPro" id="IPR036237">
    <property type="entry name" value="Xyl_isomerase-like_sf"/>
</dbReference>
<feature type="domain" description="Xylose isomerase-like TIM barrel" evidence="1">
    <location>
        <begin position="29"/>
        <end position="254"/>
    </location>
</feature>
<protein>
    <recommendedName>
        <fullName evidence="1">Xylose isomerase-like TIM barrel domain-containing protein</fullName>
    </recommendedName>
</protein>
<dbReference type="Gene3D" id="3.20.20.150">
    <property type="entry name" value="Divalent-metal-dependent TIM barrel enzymes"/>
    <property type="match status" value="1"/>
</dbReference>